<dbReference type="PANTHER" id="PTHR23416:SF78">
    <property type="entry name" value="LIPOPOLYSACCHARIDE BIOSYNTHESIS O-ACETYL TRANSFERASE WBBJ-RELATED"/>
    <property type="match status" value="1"/>
</dbReference>
<protein>
    <submittedName>
        <fullName evidence="1">Acyltransferase</fullName>
    </submittedName>
</protein>
<dbReference type="GO" id="GO:0016746">
    <property type="term" value="F:acyltransferase activity"/>
    <property type="evidence" value="ECO:0007669"/>
    <property type="project" value="UniProtKB-KW"/>
</dbReference>
<dbReference type="SUPFAM" id="SSF51161">
    <property type="entry name" value="Trimeric LpxA-like enzymes"/>
    <property type="match status" value="1"/>
</dbReference>
<dbReference type="Pfam" id="PF00132">
    <property type="entry name" value="Hexapep"/>
    <property type="match status" value="1"/>
</dbReference>
<comment type="caution">
    <text evidence="1">The sequence shown here is derived from an EMBL/GenBank/DDBJ whole genome shotgun (WGS) entry which is preliminary data.</text>
</comment>
<dbReference type="EMBL" id="JBHTKR010000004">
    <property type="protein sequence ID" value="MFD1195241.1"/>
    <property type="molecule type" value="Genomic_DNA"/>
</dbReference>
<accession>A0ABW3TFI9</accession>
<dbReference type="PANTHER" id="PTHR23416">
    <property type="entry name" value="SIALIC ACID SYNTHASE-RELATED"/>
    <property type="match status" value="1"/>
</dbReference>
<keyword evidence="1" id="KW-0808">Transferase</keyword>
<evidence type="ECO:0000313" key="2">
    <source>
        <dbReference type="Proteomes" id="UP001597151"/>
    </source>
</evidence>
<keyword evidence="2" id="KW-1185">Reference proteome</keyword>
<dbReference type="Gene3D" id="2.160.10.10">
    <property type="entry name" value="Hexapeptide repeat proteins"/>
    <property type="match status" value="1"/>
</dbReference>
<dbReference type="CDD" id="cd04647">
    <property type="entry name" value="LbH_MAT_like"/>
    <property type="match status" value="1"/>
</dbReference>
<organism evidence="1 2">
    <name type="scientific">Seohaeicola saemankumensis</name>
    <dbReference type="NCBI Taxonomy" id="481181"/>
    <lineage>
        <taxon>Bacteria</taxon>
        <taxon>Pseudomonadati</taxon>
        <taxon>Pseudomonadota</taxon>
        <taxon>Alphaproteobacteria</taxon>
        <taxon>Rhodobacterales</taxon>
        <taxon>Roseobacteraceae</taxon>
        <taxon>Seohaeicola</taxon>
    </lineage>
</organism>
<keyword evidence="1" id="KW-0012">Acyltransferase</keyword>
<dbReference type="Proteomes" id="UP001597151">
    <property type="component" value="Unassembled WGS sequence"/>
</dbReference>
<dbReference type="InterPro" id="IPR051159">
    <property type="entry name" value="Hexapeptide_acetyltransf"/>
</dbReference>
<gene>
    <name evidence="1" type="ORF">ACFQ3C_11215</name>
</gene>
<name>A0ABW3TFI9_9RHOB</name>
<proteinExistence type="predicted"/>
<dbReference type="InterPro" id="IPR011004">
    <property type="entry name" value="Trimer_LpxA-like_sf"/>
</dbReference>
<dbReference type="RefSeq" id="WP_380791725.1">
    <property type="nucleotide sequence ID" value="NZ_JBHTKR010000004.1"/>
</dbReference>
<evidence type="ECO:0000313" key="1">
    <source>
        <dbReference type="EMBL" id="MFD1195241.1"/>
    </source>
</evidence>
<sequence length="240" mass="25571">MTLRATFLVSFLERVLKRPITLDPNIPLAVLVTRMLSLATGLARGLIVARRRLVLEPGARISDLANLRTGGGLVRIGAYSRIECTSREGIKVGRNFKLGAFSRMIASGTLSDLGRGITIGDNVGISEFAYIGGAGGVHIGSDTIVGQYFSIHPENHVFADSDRTIREQGVTRAGVEIGPDCWIGAKVTILDGVSLGRGCVVAAGSIVNSSFPDYAIIGGVPARLLRMRKTPDEHTSSREN</sequence>
<dbReference type="InterPro" id="IPR001451">
    <property type="entry name" value="Hexapep"/>
</dbReference>
<reference evidence="2" key="1">
    <citation type="journal article" date="2019" name="Int. J. Syst. Evol. Microbiol.">
        <title>The Global Catalogue of Microorganisms (GCM) 10K type strain sequencing project: providing services to taxonomists for standard genome sequencing and annotation.</title>
        <authorList>
            <consortium name="The Broad Institute Genomics Platform"/>
            <consortium name="The Broad Institute Genome Sequencing Center for Infectious Disease"/>
            <person name="Wu L."/>
            <person name="Ma J."/>
        </authorList>
    </citation>
    <scope>NUCLEOTIDE SEQUENCE [LARGE SCALE GENOMIC DNA]</scope>
    <source>
        <strain evidence="2">CCUG 55328</strain>
    </source>
</reference>